<keyword evidence="1" id="KW-0479">Metal-binding</keyword>
<dbReference type="FunFam" id="3.30.160.60:FF:002343">
    <property type="entry name" value="Zinc finger protein 33A"/>
    <property type="match status" value="1"/>
</dbReference>
<feature type="region of interest" description="Disordered" evidence="6">
    <location>
        <begin position="83"/>
        <end position="125"/>
    </location>
</feature>
<dbReference type="Pfam" id="PF00096">
    <property type="entry name" value="zf-C2H2"/>
    <property type="match status" value="2"/>
</dbReference>
<evidence type="ECO:0000256" key="2">
    <source>
        <dbReference type="ARBA" id="ARBA00022771"/>
    </source>
</evidence>
<evidence type="ECO:0000256" key="6">
    <source>
        <dbReference type="SAM" id="MobiDB-lite"/>
    </source>
</evidence>
<evidence type="ECO:0000256" key="1">
    <source>
        <dbReference type="ARBA" id="ARBA00022723"/>
    </source>
</evidence>
<dbReference type="Proteomes" id="UP000218231">
    <property type="component" value="Unassembled WGS sequence"/>
</dbReference>
<dbReference type="GO" id="GO:0008270">
    <property type="term" value="F:zinc ion binding"/>
    <property type="evidence" value="ECO:0007669"/>
    <property type="project" value="UniProtKB-KW"/>
</dbReference>
<comment type="caution">
    <text evidence="8">The sequence shown here is derived from an EMBL/GenBank/DDBJ whole genome shotgun (WGS) entry which is preliminary data.</text>
</comment>
<dbReference type="InterPro" id="IPR013087">
    <property type="entry name" value="Znf_C2H2_type"/>
</dbReference>
<evidence type="ECO:0000256" key="3">
    <source>
        <dbReference type="ARBA" id="ARBA00022833"/>
    </source>
</evidence>
<evidence type="ECO:0000313" key="8">
    <source>
        <dbReference type="EMBL" id="PAV89385.1"/>
    </source>
</evidence>
<protein>
    <recommendedName>
        <fullName evidence="7">C2H2-type domain-containing protein</fullName>
    </recommendedName>
</protein>
<feature type="coiled-coil region" evidence="5">
    <location>
        <begin position="30"/>
        <end position="64"/>
    </location>
</feature>
<dbReference type="PROSITE" id="PS50157">
    <property type="entry name" value="ZINC_FINGER_C2H2_2"/>
    <property type="match status" value="3"/>
</dbReference>
<evidence type="ECO:0000256" key="5">
    <source>
        <dbReference type="SAM" id="Coils"/>
    </source>
</evidence>
<dbReference type="STRING" id="2018661.A0A2A2LTN6"/>
<dbReference type="OrthoDB" id="3437960at2759"/>
<feature type="domain" description="C2H2-type" evidence="7">
    <location>
        <begin position="271"/>
        <end position="293"/>
    </location>
</feature>
<dbReference type="SUPFAM" id="SSF57667">
    <property type="entry name" value="beta-beta-alpha zinc fingers"/>
    <property type="match status" value="2"/>
</dbReference>
<feature type="domain" description="C2H2-type" evidence="7">
    <location>
        <begin position="243"/>
        <end position="270"/>
    </location>
</feature>
<sequence>MFVESRGQALQIGLYTPGPEALTGYLLDVIHRERTQLQTEKRRNQELTKELESKTLELDKLHEKYLWQEKELELLKMLVKSPATTSSREADESASIQRDEDMPGPSHFFKHLDSSSNGSPSDMLRDPIFIKKDDERLPTVSSNSASASQTSQELLLGVAQYILCTLCPEEVQGIKEMEDHFLSQHVDKEKQHCEACPTEQPTDIIQHIRMHTNRIYACIFCGKRGRKNYLKSHIRKHTGERPFNCDTCGRDFADSSTLRRHRLVHSGEKKHICPICGRGIARKDNVKSHLKSHRVSELQSFSKCNPNESDTN</sequence>
<evidence type="ECO:0000313" key="9">
    <source>
        <dbReference type="Proteomes" id="UP000218231"/>
    </source>
</evidence>
<keyword evidence="9" id="KW-1185">Reference proteome</keyword>
<evidence type="ECO:0000259" key="7">
    <source>
        <dbReference type="PROSITE" id="PS50157"/>
    </source>
</evidence>
<evidence type="ECO:0000256" key="4">
    <source>
        <dbReference type="PROSITE-ProRule" id="PRU00042"/>
    </source>
</evidence>
<dbReference type="InterPro" id="IPR036236">
    <property type="entry name" value="Znf_C2H2_sf"/>
</dbReference>
<dbReference type="Gene3D" id="3.30.160.60">
    <property type="entry name" value="Classic Zinc Finger"/>
    <property type="match status" value="3"/>
</dbReference>
<dbReference type="PROSITE" id="PS00028">
    <property type="entry name" value="ZINC_FINGER_C2H2_1"/>
    <property type="match status" value="2"/>
</dbReference>
<organism evidence="8 9">
    <name type="scientific">Diploscapter pachys</name>
    <dbReference type="NCBI Taxonomy" id="2018661"/>
    <lineage>
        <taxon>Eukaryota</taxon>
        <taxon>Metazoa</taxon>
        <taxon>Ecdysozoa</taxon>
        <taxon>Nematoda</taxon>
        <taxon>Chromadorea</taxon>
        <taxon>Rhabditida</taxon>
        <taxon>Rhabditina</taxon>
        <taxon>Rhabditomorpha</taxon>
        <taxon>Rhabditoidea</taxon>
        <taxon>Rhabditidae</taxon>
        <taxon>Diploscapter</taxon>
    </lineage>
</organism>
<dbReference type="AlphaFoldDB" id="A0A2A2LTN6"/>
<accession>A0A2A2LTN6</accession>
<keyword evidence="3" id="KW-0862">Zinc</keyword>
<keyword evidence="2 4" id="KW-0863">Zinc-finger</keyword>
<name>A0A2A2LTN6_9BILA</name>
<gene>
    <name evidence="8" type="ORF">WR25_11927</name>
</gene>
<feature type="domain" description="C2H2-type" evidence="7">
    <location>
        <begin position="216"/>
        <end position="242"/>
    </location>
</feature>
<proteinExistence type="predicted"/>
<dbReference type="EMBL" id="LIAE01006455">
    <property type="protein sequence ID" value="PAV89385.1"/>
    <property type="molecule type" value="Genomic_DNA"/>
</dbReference>
<keyword evidence="5" id="KW-0175">Coiled coil</keyword>
<dbReference type="SMART" id="SM00355">
    <property type="entry name" value="ZnF_C2H2"/>
    <property type="match status" value="5"/>
</dbReference>
<reference evidence="8 9" key="1">
    <citation type="journal article" date="2017" name="Curr. Biol.">
        <title>Genome architecture and evolution of a unichromosomal asexual nematode.</title>
        <authorList>
            <person name="Fradin H."/>
            <person name="Zegar C."/>
            <person name="Gutwein M."/>
            <person name="Lucas J."/>
            <person name="Kovtun M."/>
            <person name="Corcoran D."/>
            <person name="Baugh L.R."/>
            <person name="Kiontke K."/>
            <person name="Gunsalus K."/>
            <person name="Fitch D.H."/>
            <person name="Piano F."/>
        </authorList>
    </citation>
    <scope>NUCLEOTIDE SEQUENCE [LARGE SCALE GENOMIC DNA]</scope>
    <source>
        <strain evidence="8">PF1309</strain>
    </source>
</reference>
<dbReference type="PANTHER" id="PTHR23235">
    <property type="entry name" value="KRUEPPEL-LIKE TRANSCRIPTION FACTOR"/>
    <property type="match status" value="1"/>
</dbReference>